<gene>
    <name evidence="1" type="ORF">SAMN05421858_2486</name>
</gene>
<evidence type="ECO:0000313" key="1">
    <source>
        <dbReference type="EMBL" id="SIR49227.1"/>
    </source>
</evidence>
<dbReference type="EMBL" id="FTNO01000002">
    <property type="protein sequence ID" value="SIR49227.1"/>
    <property type="molecule type" value="Genomic_DNA"/>
</dbReference>
<name>A0A1N7BD05_9EURY</name>
<dbReference type="AlphaFoldDB" id="A0A1N7BD05"/>
<proteinExistence type="predicted"/>
<keyword evidence="2" id="KW-1185">Reference proteome</keyword>
<accession>A0A1N7BD05</accession>
<protein>
    <submittedName>
        <fullName evidence="1">Uncharacterized protein</fullName>
    </submittedName>
</protein>
<reference evidence="2" key="1">
    <citation type="submission" date="2017-01" db="EMBL/GenBank/DDBJ databases">
        <authorList>
            <person name="Varghese N."/>
            <person name="Submissions S."/>
        </authorList>
    </citation>
    <scope>NUCLEOTIDE SEQUENCE [LARGE SCALE GENOMIC DNA]</scope>
    <source>
        <strain evidence="2">CGMCC 1.7737</strain>
    </source>
</reference>
<evidence type="ECO:0000313" key="2">
    <source>
        <dbReference type="Proteomes" id="UP000186914"/>
    </source>
</evidence>
<dbReference type="Proteomes" id="UP000186914">
    <property type="component" value="Unassembled WGS sequence"/>
</dbReference>
<sequence length="75" mass="8323">MLYCWAQVTTFVKVDFVRCRLQISTHSLPRQIRRVIAWVSTDFGRTSSHKKRQVDFGLGGQASGLPAPQSGVACA</sequence>
<organism evidence="1 2">
    <name type="scientific">Haladaptatus litoreus</name>
    <dbReference type="NCBI Taxonomy" id="553468"/>
    <lineage>
        <taxon>Archaea</taxon>
        <taxon>Methanobacteriati</taxon>
        <taxon>Methanobacteriota</taxon>
        <taxon>Stenosarchaea group</taxon>
        <taxon>Halobacteria</taxon>
        <taxon>Halobacteriales</taxon>
        <taxon>Haladaptataceae</taxon>
        <taxon>Haladaptatus</taxon>
    </lineage>
</organism>